<name>A0A248UJX1_9HYPH</name>
<organism evidence="2 3">
    <name type="scientific">Ochrobactrum quorumnocens</name>
    <dbReference type="NCBI Taxonomy" id="271865"/>
    <lineage>
        <taxon>Bacteria</taxon>
        <taxon>Pseudomonadati</taxon>
        <taxon>Pseudomonadota</taxon>
        <taxon>Alphaproteobacteria</taxon>
        <taxon>Hyphomicrobiales</taxon>
        <taxon>Brucellaceae</taxon>
        <taxon>Brucella/Ochrobactrum group</taxon>
        <taxon>Ochrobactrum</taxon>
    </lineage>
</organism>
<evidence type="ECO:0000313" key="2">
    <source>
        <dbReference type="EMBL" id="ASV86912.1"/>
    </source>
</evidence>
<accession>A0A248UJX1</accession>
<sequence length="41" mass="4515">MPDRIRKERALGTYLLASGDVLVILAGILSVIYLSLKKKAK</sequence>
<keyword evidence="1" id="KW-1133">Transmembrane helix</keyword>
<reference evidence="2 3" key="1">
    <citation type="submission" date="2017-07" db="EMBL/GenBank/DDBJ databases">
        <title>Phylogenetic study on the rhizospheric bacterium Ochrobactrum sp. A44.</title>
        <authorList>
            <person name="Krzyzanowska D.M."/>
            <person name="Ossowicki A."/>
            <person name="Rajewska M."/>
            <person name="Maciag T."/>
            <person name="Kaczynski Z."/>
            <person name="Czerwicka M."/>
            <person name="Jafra S."/>
        </authorList>
    </citation>
    <scope>NUCLEOTIDE SEQUENCE [LARGE SCALE GENOMIC DNA]</scope>
    <source>
        <strain evidence="2 3">A44</strain>
    </source>
</reference>
<proteinExistence type="predicted"/>
<dbReference type="KEGG" id="och:CES85_0857"/>
<gene>
    <name evidence="2" type="ORF">CES85_0857</name>
</gene>
<keyword evidence="1" id="KW-0472">Membrane</keyword>
<keyword evidence="1" id="KW-0812">Transmembrane</keyword>
<feature type="transmembrane region" description="Helical" evidence="1">
    <location>
        <begin position="12"/>
        <end position="36"/>
    </location>
</feature>
<evidence type="ECO:0000313" key="3">
    <source>
        <dbReference type="Proteomes" id="UP000215256"/>
    </source>
</evidence>
<evidence type="ECO:0000256" key="1">
    <source>
        <dbReference type="SAM" id="Phobius"/>
    </source>
</evidence>
<protein>
    <submittedName>
        <fullName evidence="2">Putative membrane protein</fullName>
    </submittedName>
</protein>
<dbReference type="EMBL" id="CP022604">
    <property type="protein sequence ID" value="ASV86912.1"/>
    <property type="molecule type" value="Genomic_DNA"/>
</dbReference>
<dbReference type="AlphaFoldDB" id="A0A248UJX1"/>
<dbReference type="Proteomes" id="UP000215256">
    <property type="component" value="Chromosome 1"/>
</dbReference>